<organism evidence="2">
    <name type="scientific">Lepeophtheirus salmonis</name>
    <name type="common">Salmon louse</name>
    <name type="synonym">Caligus salmonis</name>
    <dbReference type="NCBI Taxonomy" id="72036"/>
    <lineage>
        <taxon>Eukaryota</taxon>
        <taxon>Metazoa</taxon>
        <taxon>Ecdysozoa</taxon>
        <taxon>Arthropoda</taxon>
        <taxon>Crustacea</taxon>
        <taxon>Multicrustacea</taxon>
        <taxon>Hexanauplia</taxon>
        <taxon>Copepoda</taxon>
        <taxon>Siphonostomatoida</taxon>
        <taxon>Caligidae</taxon>
        <taxon>Lepeophtheirus</taxon>
    </lineage>
</organism>
<name>A0A0K2T812_LEPSM</name>
<protein>
    <submittedName>
        <fullName evidence="2">Uncharacterized protein</fullName>
    </submittedName>
</protein>
<reference evidence="2" key="1">
    <citation type="submission" date="2014-05" db="EMBL/GenBank/DDBJ databases">
        <authorList>
            <person name="Chronopoulou M."/>
        </authorList>
    </citation>
    <scope>NUCLEOTIDE SEQUENCE</scope>
    <source>
        <tissue evidence="2">Whole organism</tissue>
    </source>
</reference>
<dbReference type="EMBL" id="HACA01004564">
    <property type="protein sequence ID" value="CDW21925.1"/>
    <property type="molecule type" value="Transcribed_RNA"/>
</dbReference>
<accession>A0A0K2T812</accession>
<evidence type="ECO:0000313" key="2">
    <source>
        <dbReference type="EMBL" id="CDW21925.1"/>
    </source>
</evidence>
<dbReference type="AlphaFoldDB" id="A0A0K2T812"/>
<evidence type="ECO:0000256" key="1">
    <source>
        <dbReference type="SAM" id="MobiDB-lite"/>
    </source>
</evidence>
<feature type="region of interest" description="Disordered" evidence="1">
    <location>
        <begin position="40"/>
        <end position="60"/>
    </location>
</feature>
<proteinExistence type="predicted"/>
<sequence length="60" mass="6869">MNENRAAILELSKHRKSQSERSNVLGFNRFSVYRGTVRGQPLASTRSTSWTKSTKKAVHY</sequence>